<keyword evidence="2" id="KW-1185">Reference proteome</keyword>
<dbReference type="KEGG" id="nja:NSJP_1588"/>
<evidence type="ECO:0000313" key="2">
    <source>
        <dbReference type="Proteomes" id="UP000192042"/>
    </source>
</evidence>
<dbReference type="STRING" id="1325564.NSJP_1588"/>
<dbReference type="EMBL" id="LT828648">
    <property type="protein sequence ID" value="SLM47760.1"/>
    <property type="molecule type" value="Genomic_DNA"/>
</dbReference>
<organism evidence="1 2">
    <name type="scientific">Nitrospira japonica</name>
    <dbReference type="NCBI Taxonomy" id="1325564"/>
    <lineage>
        <taxon>Bacteria</taxon>
        <taxon>Pseudomonadati</taxon>
        <taxon>Nitrospirota</taxon>
        <taxon>Nitrospiria</taxon>
        <taxon>Nitrospirales</taxon>
        <taxon>Nitrospiraceae</taxon>
        <taxon>Nitrospira</taxon>
    </lineage>
</organism>
<proteinExistence type="predicted"/>
<accession>A0A1W1I428</accession>
<evidence type="ECO:0000313" key="1">
    <source>
        <dbReference type="EMBL" id="SLM47760.1"/>
    </source>
</evidence>
<sequence>MTFGSCPSEATLSPRAHADEAACAAKGARPFIVDARMARPARITVADYSSLAAEELYGSADVSALGPGRTIPRQCHDGISS</sequence>
<dbReference type="AlphaFoldDB" id="A0A1W1I428"/>
<protein>
    <submittedName>
        <fullName evidence="1">Uncharacterized protein</fullName>
    </submittedName>
</protein>
<reference evidence="1 2" key="1">
    <citation type="submission" date="2017-03" db="EMBL/GenBank/DDBJ databases">
        <authorList>
            <person name="Afonso C.L."/>
            <person name="Miller P.J."/>
            <person name="Scott M.A."/>
            <person name="Spackman E."/>
            <person name="Goraichik I."/>
            <person name="Dimitrov K.M."/>
            <person name="Suarez D.L."/>
            <person name="Swayne D.E."/>
        </authorList>
    </citation>
    <scope>NUCLEOTIDE SEQUENCE [LARGE SCALE GENOMIC DNA]</scope>
    <source>
        <strain evidence="1">Genome sequencing of Nitrospira japonica strain NJ11</strain>
    </source>
</reference>
<dbReference type="Proteomes" id="UP000192042">
    <property type="component" value="Chromosome I"/>
</dbReference>
<name>A0A1W1I428_9BACT</name>
<gene>
    <name evidence="1" type="ORF">NSJP_1588</name>
</gene>